<sequence>MAYLFAVFGESIMAENVITDKVVGESGDSNSNAIDQSQIVESQGGKKDLVRGIIFSRKTDSDGNEKGVCNYCKKEYFLLIQKNMVRRQCLLIYPNALRCLITLILDNQD</sequence>
<dbReference type="GO" id="GO:0005634">
    <property type="term" value="C:nucleus"/>
    <property type="evidence" value="ECO:0000318"/>
    <property type="project" value="GO_Central"/>
</dbReference>
<dbReference type="AlphaFoldDB" id="A0A3Q7J6U8"/>
<protein>
    <recommendedName>
        <fullName evidence="3">BED-type domain-containing protein</fullName>
    </recommendedName>
</protein>
<evidence type="ECO:0000313" key="2">
    <source>
        <dbReference type="Proteomes" id="UP000004994"/>
    </source>
</evidence>
<dbReference type="InParanoid" id="A0A3Q7J6U8"/>
<keyword evidence="2" id="KW-1185">Reference proteome</keyword>
<reference evidence="1" key="1">
    <citation type="journal article" date="2012" name="Nature">
        <title>The tomato genome sequence provides insights into fleshy fruit evolution.</title>
        <authorList>
            <consortium name="Tomato Genome Consortium"/>
        </authorList>
    </citation>
    <scope>NUCLEOTIDE SEQUENCE [LARGE SCALE GENOMIC DNA]</scope>
    <source>
        <strain evidence="1">cv. Heinz 1706</strain>
    </source>
</reference>
<name>A0A3Q7J6U8_SOLLC</name>
<proteinExistence type="predicted"/>
<dbReference type="EnsemblPlants" id="Solyc12g021267.1.1">
    <property type="protein sequence ID" value="Solyc12g021267.1.1"/>
    <property type="gene ID" value="Solyc12g021267.1"/>
</dbReference>
<reference evidence="1" key="2">
    <citation type="submission" date="2019-01" db="UniProtKB">
        <authorList>
            <consortium name="EnsemblPlants"/>
        </authorList>
    </citation>
    <scope>IDENTIFICATION</scope>
    <source>
        <strain evidence="1">cv. Heinz 1706</strain>
    </source>
</reference>
<accession>A0A3Q7J6U8</accession>
<dbReference type="Proteomes" id="UP000004994">
    <property type="component" value="Chromosome 12"/>
</dbReference>
<evidence type="ECO:0008006" key="3">
    <source>
        <dbReference type="Google" id="ProtNLM"/>
    </source>
</evidence>
<evidence type="ECO:0000313" key="1">
    <source>
        <dbReference type="EnsemblPlants" id="Solyc12g021267.1.1"/>
    </source>
</evidence>
<organism evidence="1">
    <name type="scientific">Solanum lycopersicum</name>
    <name type="common">Tomato</name>
    <name type="synonym">Lycopersicon esculentum</name>
    <dbReference type="NCBI Taxonomy" id="4081"/>
    <lineage>
        <taxon>Eukaryota</taxon>
        <taxon>Viridiplantae</taxon>
        <taxon>Streptophyta</taxon>
        <taxon>Embryophyta</taxon>
        <taxon>Tracheophyta</taxon>
        <taxon>Spermatophyta</taxon>
        <taxon>Magnoliopsida</taxon>
        <taxon>eudicotyledons</taxon>
        <taxon>Gunneridae</taxon>
        <taxon>Pentapetalae</taxon>
        <taxon>asterids</taxon>
        <taxon>lamiids</taxon>
        <taxon>Solanales</taxon>
        <taxon>Solanaceae</taxon>
        <taxon>Solanoideae</taxon>
        <taxon>Solaneae</taxon>
        <taxon>Solanum</taxon>
        <taxon>Solanum subgen. Lycopersicon</taxon>
    </lineage>
</organism>
<dbReference type="GO" id="GO:0006357">
    <property type="term" value="P:regulation of transcription by RNA polymerase II"/>
    <property type="evidence" value="ECO:0000318"/>
    <property type="project" value="GO_Central"/>
</dbReference>
<dbReference type="Gramene" id="Solyc12g021267.1.1">
    <property type="protein sequence ID" value="Solyc12g021267.1.1"/>
    <property type="gene ID" value="Solyc12g021267.1"/>
</dbReference>